<dbReference type="SMART" id="SM00318">
    <property type="entry name" value="SNc"/>
    <property type="match status" value="1"/>
</dbReference>
<evidence type="ECO:0000256" key="2">
    <source>
        <dbReference type="ARBA" id="ARBA00022759"/>
    </source>
</evidence>
<dbReference type="Pfam" id="PF00565">
    <property type="entry name" value="SNase"/>
    <property type="match status" value="1"/>
</dbReference>
<dbReference type="GO" id="GO:0003676">
    <property type="term" value="F:nucleic acid binding"/>
    <property type="evidence" value="ECO:0007669"/>
    <property type="project" value="InterPro"/>
</dbReference>
<dbReference type="PANTHER" id="PTHR12302">
    <property type="entry name" value="EBNA2 BINDING PROTEIN P100"/>
    <property type="match status" value="1"/>
</dbReference>
<dbReference type="SMART" id="SM00894">
    <property type="entry name" value="Excalibur"/>
    <property type="match status" value="1"/>
</dbReference>
<dbReference type="InterPro" id="IPR035437">
    <property type="entry name" value="SNase_OB-fold_sf"/>
</dbReference>
<evidence type="ECO:0000313" key="7">
    <source>
        <dbReference type="Proteomes" id="UP000426246"/>
    </source>
</evidence>
<dbReference type="GO" id="GO:0004519">
    <property type="term" value="F:endonuclease activity"/>
    <property type="evidence" value="ECO:0007669"/>
    <property type="project" value="UniProtKB-KW"/>
</dbReference>
<evidence type="ECO:0000313" key="6">
    <source>
        <dbReference type="EMBL" id="QGQ96959.1"/>
    </source>
</evidence>
<reference evidence="7" key="1">
    <citation type="submission" date="2018-11" db="EMBL/GenBank/DDBJ databases">
        <title>Complete genome sequence of Paenibacillus sp. ML311-T8.</title>
        <authorList>
            <person name="Nam Y.-D."/>
            <person name="Kang J."/>
            <person name="Chung W.-H."/>
            <person name="Park Y.S."/>
        </authorList>
    </citation>
    <scope>NUCLEOTIDE SEQUENCE [LARGE SCALE GENOMIC DNA]</scope>
    <source>
        <strain evidence="7">ML311-T8</strain>
    </source>
</reference>
<evidence type="ECO:0000256" key="1">
    <source>
        <dbReference type="ARBA" id="ARBA00022722"/>
    </source>
</evidence>
<dbReference type="Gene3D" id="2.40.50.90">
    <property type="match status" value="1"/>
</dbReference>
<gene>
    <name evidence="6" type="ORF">EHS13_19745</name>
</gene>
<evidence type="ECO:0000256" key="3">
    <source>
        <dbReference type="ARBA" id="ARBA00022801"/>
    </source>
</evidence>
<sequence length="243" mass="26982">MKQRKRVKSIWFLVLFIVLISYIGYKSIHQKVDNTASVSASSILKMDDKTPYIDALVTSVVDGDTLHVLINNKKETVRLVLVDTPETKHPTKPIEPFGPEASKFTKELLEGKVVKLEQDVSATDRYGRLLKYVWLNGQMVNEILLEKGLARVAVFPPDVKYVEAFRAVQKKAQEAKIGIWSLENYVKDNGFEPAATTKATSSNQNVEYASCAAVRAAGKAPIHKADPGYSRLLDRDGDGVGCE</sequence>
<evidence type="ECO:0000259" key="5">
    <source>
        <dbReference type="PROSITE" id="PS50830"/>
    </source>
</evidence>
<dbReference type="GO" id="GO:0016787">
    <property type="term" value="F:hydrolase activity"/>
    <property type="evidence" value="ECO:0007669"/>
    <property type="project" value="UniProtKB-KW"/>
</dbReference>
<organism evidence="6 7">
    <name type="scientific">Paenibacillus psychroresistens</name>
    <dbReference type="NCBI Taxonomy" id="1778678"/>
    <lineage>
        <taxon>Bacteria</taxon>
        <taxon>Bacillati</taxon>
        <taxon>Bacillota</taxon>
        <taxon>Bacilli</taxon>
        <taxon>Bacillales</taxon>
        <taxon>Paenibacillaceae</taxon>
        <taxon>Paenibacillus</taxon>
    </lineage>
</organism>
<keyword evidence="4" id="KW-0812">Transmembrane</keyword>
<dbReference type="InterPro" id="IPR016071">
    <property type="entry name" value="Staphylococal_nuclease_OB-fold"/>
</dbReference>
<dbReference type="KEGG" id="ppsc:EHS13_19745"/>
<dbReference type="InterPro" id="IPR008613">
    <property type="entry name" value="Excalibur_Ca-bd_domain"/>
</dbReference>
<evidence type="ECO:0000256" key="4">
    <source>
        <dbReference type="SAM" id="Phobius"/>
    </source>
</evidence>
<keyword evidence="4" id="KW-1133">Transmembrane helix</keyword>
<dbReference type="RefSeq" id="WP_155702058.1">
    <property type="nucleotide sequence ID" value="NZ_CP034235.1"/>
</dbReference>
<keyword evidence="2" id="KW-0255">Endonuclease</keyword>
<keyword evidence="3" id="KW-0378">Hydrolase</keyword>
<accession>A0A6B8RLQ5</accession>
<dbReference type="CDD" id="cd00175">
    <property type="entry name" value="SNc"/>
    <property type="match status" value="1"/>
</dbReference>
<dbReference type="SUPFAM" id="SSF50199">
    <property type="entry name" value="Staphylococcal nuclease"/>
    <property type="match status" value="1"/>
</dbReference>
<keyword evidence="4" id="KW-0472">Membrane</keyword>
<protein>
    <submittedName>
        <fullName evidence="6">Nuclease</fullName>
    </submittedName>
</protein>
<dbReference type="AlphaFoldDB" id="A0A6B8RLQ5"/>
<feature type="transmembrane region" description="Helical" evidence="4">
    <location>
        <begin position="7"/>
        <end position="25"/>
    </location>
</feature>
<name>A0A6B8RLQ5_9BACL</name>
<dbReference type="InterPro" id="IPR002071">
    <property type="entry name" value="Thermonucl_AS"/>
</dbReference>
<keyword evidence="1" id="KW-0540">Nuclease</keyword>
<feature type="domain" description="TNase-like" evidence="5">
    <location>
        <begin position="51"/>
        <end position="182"/>
    </location>
</feature>
<proteinExistence type="predicted"/>
<dbReference type="OrthoDB" id="4376109at2"/>
<dbReference type="Proteomes" id="UP000426246">
    <property type="component" value="Chromosome"/>
</dbReference>
<dbReference type="Pfam" id="PF05901">
    <property type="entry name" value="Excalibur"/>
    <property type="match status" value="1"/>
</dbReference>
<dbReference type="PROSITE" id="PS01123">
    <property type="entry name" value="TNASE_1"/>
    <property type="match status" value="1"/>
</dbReference>
<dbReference type="EMBL" id="CP034235">
    <property type="protein sequence ID" value="QGQ96959.1"/>
    <property type="molecule type" value="Genomic_DNA"/>
</dbReference>
<keyword evidence="7" id="KW-1185">Reference proteome</keyword>
<dbReference type="PROSITE" id="PS50830">
    <property type="entry name" value="TNASE_3"/>
    <property type="match status" value="1"/>
</dbReference>
<dbReference type="PANTHER" id="PTHR12302:SF3">
    <property type="entry name" value="SERINE_THREONINE-PROTEIN KINASE 31"/>
    <property type="match status" value="1"/>
</dbReference>